<feature type="domain" description="Reverse transcriptase/retrotransposon-derived protein RNase H-like" evidence="2">
    <location>
        <begin position="46"/>
        <end position="112"/>
    </location>
</feature>
<dbReference type="AlphaFoldDB" id="A0AAD4ZMA8"/>
<evidence type="ECO:0000313" key="3">
    <source>
        <dbReference type="EMBL" id="KAI5350670.1"/>
    </source>
</evidence>
<reference evidence="3 4" key="1">
    <citation type="journal article" date="2022" name="G3 (Bethesda)">
        <title>Whole-genome sequence and methylome profiling of the almond [Prunus dulcis (Mill.) D.A. Webb] cultivar 'Nonpareil'.</title>
        <authorList>
            <person name="D'Amico-Willman K.M."/>
            <person name="Ouma W.Z."/>
            <person name="Meulia T."/>
            <person name="Sideli G.M."/>
            <person name="Gradziel T.M."/>
            <person name="Fresnedo-Ramirez J."/>
        </authorList>
    </citation>
    <scope>NUCLEOTIDE SEQUENCE [LARGE SCALE GENOMIC DNA]</scope>
    <source>
        <strain evidence="3">Clone GOH B32 T37-40</strain>
    </source>
</reference>
<dbReference type="Gene3D" id="3.30.70.270">
    <property type="match status" value="1"/>
</dbReference>
<evidence type="ECO:0000259" key="2">
    <source>
        <dbReference type="Pfam" id="PF17919"/>
    </source>
</evidence>
<sequence>MKSPATTKKIQSLTGKAIALSRFLSRCTNKCRPFFKGLKEGHKDKWDDECEVAFQNLKTYLTSPPLLSKSIPGGDLYIYLVVSDSAVSSTLIREKLGAQHPVFYTSKALLEKTKALLSSTPDNCHHRISLRSILHSPDASQRLIKWAIELSQYDFLYQPKTAIKAQALANCFVEFTPTAEEENVVTKSKEKADDTSLTDSNLTNDM</sequence>
<feature type="region of interest" description="Disordered" evidence="1">
    <location>
        <begin position="183"/>
        <end position="206"/>
    </location>
</feature>
<dbReference type="EMBL" id="JAJFAZ020000001">
    <property type="protein sequence ID" value="KAI5350670.1"/>
    <property type="molecule type" value="Genomic_DNA"/>
</dbReference>
<organism evidence="3 4">
    <name type="scientific">Prunus dulcis</name>
    <name type="common">Almond</name>
    <name type="synonym">Amygdalus dulcis</name>
    <dbReference type="NCBI Taxonomy" id="3755"/>
    <lineage>
        <taxon>Eukaryota</taxon>
        <taxon>Viridiplantae</taxon>
        <taxon>Streptophyta</taxon>
        <taxon>Embryophyta</taxon>
        <taxon>Tracheophyta</taxon>
        <taxon>Spermatophyta</taxon>
        <taxon>Magnoliopsida</taxon>
        <taxon>eudicotyledons</taxon>
        <taxon>Gunneridae</taxon>
        <taxon>Pentapetalae</taxon>
        <taxon>rosids</taxon>
        <taxon>fabids</taxon>
        <taxon>Rosales</taxon>
        <taxon>Rosaceae</taxon>
        <taxon>Amygdaloideae</taxon>
        <taxon>Amygdaleae</taxon>
        <taxon>Prunus</taxon>
    </lineage>
</organism>
<dbReference type="PANTHER" id="PTHR48475">
    <property type="entry name" value="RIBONUCLEASE H"/>
    <property type="match status" value="1"/>
</dbReference>
<dbReference type="SUPFAM" id="SSF56672">
    <property type="entry name" value="DNA/RNA polymerases"/>
    <property type="match status" value="1"/>
</dbReference>
<gene>
    <name evidence="3" type="ORF">L3X38_003561</name>
</gene>
<dbReference type="InterPro" id="IPR043128">
    <property type="entry name" value="Rev_trsase/Diguanyl_cyclase"/>
</dbReference>
<proteinExistence type="predicted"/>
<dbReference type="InterPro" id="IPR041577">
    <property type="entry name" value="RT_RNaseH_2"/>
</dbReference>
<dbReference type="InterPro" id="IPR043502">
    <property type="entry name" value="DNA/RNA_pol_sf"/>
</dbReference>
<evidence type="ECO:0000256" key="1">
    <source>
        <dbReference type="SAM" id="MobiDB-lite"/>
    </source>
</evidence>
<evidence type="ECO:0000313" key="4">
    <source>
        <dbReference type="Proteomes" id="UP001054821"/>
    </source>
</evidence>
<comment type="caution">
    <text evidence="3">The sequence shown here is derived from an EMBL/GenBank/DDBJ whole genome shotgun (WGS) entry which is preliminary data.</text>
</comment>
<name>A0AAD4ZMA8_PRUDU</name>
<keyword evidence="4" id="KW-1185">Reference proteome</keyword>
<dbReference type="PANTHER" id="PTHR48475:SF1">
    <property type="entry name" value="RNASE H TYPE-1 DOMAIN-CONTAINING PROTEIN"/>
    <property type="match status" value="1"/>
</dbReference>
<protein>
    <recommendedName>
        <fullName evidence="2">Reverse transcriptase/retrotransposon-derived protein RNase H-like domain-containing protein</fullName>
    </recommendedName>
</protein>
<feature type="compositionally biased region" description="Polar residues" evidence="1">
    <location>
        <begin position="195"/>
        <end position="206"/>
    </location>
</feature>
<dbReference type="Proteomes" id="UP001054821">
    <property type="component" value="Chromosome 1"/>
</dbReference>
<accession>A0AAD4ZMA8</accession>
<dbReference type="Pfam" id="PF17919">
    <property type="entry name" value="RT_RNaseH_2"/>
    <property type="match status" value="1"/>
</dbReference>